<dbReference type="GO" id="GO:0016702">
    <property type="term" value="F:oxidoreductase activity, acting on single donors with incorporation of molecular oxygen, incorporation of two atoms of oxygen"/>
    <property type="evidence" value="ECO:0007669"/>
    <property type="project" value="UniProtKB-ARBA"/>
</dbReference>
<keyword evidence="3" id="KW-1185">Reference proteome</keyword>
<dbReference type="OrthoDB" id="8673673at2"/>
<feature type="domain" description="Extradiol ring-cleavage dioxygenase class III enzyme subunit B" evidence="1">
    <location>
        <begin position="76"/>
        <end position="317"/>
    </location>
</feature>
<dbReference type="CDD" id="cd07366">
    <property type="entry name" value="3MGA_Dioxygenase"/>
    <property type="match status" value="1"/>
</dbReference>
<dbReference type="Pfam" id="PF02900">
    <property type="entry name" value="LigB"/>
    <property type="match status" value="1"/>
</dbReference>
<dbReference type="Proteomes" id="UP000438476">
    <property type="component" value="Unassembled WGS sequence"/>
</dbReference>
<dbReference type="InterPro" id="IPR034938">
    <property type="entry name" value="3MGA_Dioxygenase"/>
</dbReference>
<evidence type="ECO:0000313" key="2">
    <source>
        <dbReference type="EMBL" id="MXO66845.1"/>
    </source>
</evidence>
<comment type="caution">
    <text evidence="2">The sequence shown here is derived from an EMBL/GenBank/DDBJ whole genome shotgun (WGS) entry which is preliminary data.</text>
</comment>
<accession>A0A6I4TAR4</accession>
<dbReference type="SUPFAM" id="SSF53213">
    <property type="entry name" value="LigB-like"/>
    <property type="match status" value="1"/>
</dbReference>
<gene>
    <name evidence="2" type="ORF">GRI91_13855</name>
</gene>
<dbReference type="AlphaFoldDB" id="A0A6I4TAR4"/>
<evidence type="ECO:0000313" key="3">
    <source>
        <dbReference type="Proteomes" id="UP000438476"/>
    </source>
</evidence>
<dbReference type="RefSeq" id="WP_160737283.1">
    <property type="nucleotide sequence ID" value="NZ_WTYT01000006.1"/>
</dbReference>
<dbReference type="Gene3D" id="3.40.830.10">
    <property type="entry name" value="LigB-like"/>
    <property type="match status" value="1"/>
</dbReference>
<protein>
    <submittedName>
        <fullName evidence="2">Protocatechuate 3,4-dioxygenase</fullName>
    </submittedName>
</protein>
<evidence type="ECO:0000259" key="1">
    <source>
        <dbReference type="Pfam" id="PF02900"/>
    </source>
</evidence>
<dbReference type="GO" id="GO:0008198">
    <property type="term" value="F:ferrous iron binding"/>
    <property type="evidence" value="ECO:0007669"/>
    <property type="project" value="InterPro"/>
</dbReference>
<reference evidence="2 3" key="1">
    <citation type="submission" date="2019-12" db="EMBL/GenBank/DDBJ databases">
        <title>Genomic-based taxomic classification of the family Erythrobacteraceae.</title>
        <authorList>
            <person name="Xu L."/>
        </authorList>
    </citation>
    <scope>NUCLEOTIDE SEQUENCE [LARGE SCALE GENOMIC DNA]</scope>
    <source>
        <strain evidence="2 3">LMG 29518</strain>
    </source>
</reference>
<dbReference type="InterPro" id="IPR004183">
    <property type="entry name" value="Xdiol_dOase_suB"/>
</dbReference>
<proteinExistence type="predicted"/>
<dbReference type="EMBL" id="WTYT01000006">
    <property type="protein sequence ID" value="MXO66845.1"/>
    <property type="molecule type" value="Genomic_DNA"/>
</dbReference>
<sequence>MGEIVLGMWTSHGPTLSTDPEQWTLRVTADKKRQHPFRGGIYDFDSLVSLRADEELAEKCALDARKQRHAGCQAAIAEMAERFAAAKPDVAIIMGNDQRELFLDDVTPAITVFMGDTIWDQPASPQQAARMPPGIHEAEWGHSPPERREYPACPELAEHLVKSVVSEGFDVAVSRKLPEPPGHWSSGVPHAFGFIYRQIMRDSVIPNVPVIFNTFFPPNQPTAARCFAFGQAVGRALKSTFKDKRIAVFGSGGMSHFVIDEQLDERIFDALRNRDQRALASIDEALLQSGSSELKTWIAAAGVLFDSGLKGDVVGYEPCYRSEAGTGTANGFVAWQ</sequence>
<keyword evidence="2" id="KW-0223">Dioxygenase</keyword>
<name>A0A6I4TAR4_9SPHN</name>
<keyword evidence="2" id="KW-0560">Oxidoreductase</keyword>
<organism evidence="2 3">
    <name type="scientific">Altericroceibacterium endophyticum</name>
    <dbReference type="NCBI Taxonomy" id="1808508"/>
    <lineage>
        <taxon>Bacteria</taxon>
        <taxon>Pseudomonadati</taxon>
        <taxon>Pseudomonadota</taxon>
        <taxon>Alphaproteobacteria</taxon>
        <taxon>Sphingomonadales</taxon>
        <taxon>Erythrobacteraceae</taxon>
        <taxon>Altericroceibacterium</taxon>
    </lineage>
</organism>